<sequence>MLLADVIIYLYTFCITVSANDTKSCAASGFTPLLKCSSCSELNRFKLQKIETSCYRCCEDENVLAAFKKYPFAELVTCS</sequence>
<reference evidence="3" key="3">
    <citation type="journal article" date="2009" name="Nature">
        <title>The Schistosoma japonicum genome reveals features of host-parasite interplay.</title>
        <authorList>
            <person name="Liu F."/>
            <person name="Zhou Y."/>
            <person name="Wang Z.Q."/>
            <person name="Lu G."/>
            <person name="Zheng H."/>
            <person name="Brindley P.J."/>
            <person name="McManus D.P."/>
            <person name="Blair D."/>
            <person name="Zhang Q.H."/>
            <person name="Zhong Y."/>
            <person name="Wang S."/>
            <person name="Han Z.G."/>
            <person name="Chen Z."/>
        </authorList>
    </citation>
    <scope>NUCLEOTIDE SEQUENCE</scope>
    <source>
        <strain evidence="3">Anhui</strain>
    </source>
</reference>
<reference evidence="3" key="4">
    <citation type="submission" date="2009-03" db="EMBL/GenBank/DDBJ databases">
        <authorList>
            <person name="Gang L."/>
        </authorList>
    </citation>
    <scope>NUCLEOTIDE SEQUENCE</scope>
    <source>
        <strain evidence="3">Anhui</strain>
    </source>
</reference>
<evidence type="ECO:0000256" key="1">
    <source>
        <dbReference type="SAM" id="SignalP"/>
    </source>
</evidence>
<evidence type="ECO:0000313" key="3">
    <source>
        <dbReference type="EMBL" id="CAX75856.1"/>
    </source>
</evidence>
<organism evidence="2">
    <name type="scientific">Schistosoma japonicum</name>
    <name type="common">Blood fluke</name>
    <dbReference type="NCBI Taxonomy" id="6182"/>
    <lineage>
        <taxon>Eukaryota</taxon>
        <taxon>Metazoa</taxon>
        <taxon>Spiralia</taxon>
        <taxon>Lophotrochozoa</taxon>
        <taxon>Platyhelminthes</taxon>
        <taxon>Trematoda</taxon>
        <taxon>Digenea</taxon>
        <taxon>Strigeidida</taxon>
        <taxon>Schistosomatoidea</taxon>
        <taxon>Schistosomatidae</taxon>
        <taxon>Schistosoma</taxon>
    </lineage>
</organism>
<feature type="chain" id="PRO_5010973706" evidence="1">
    <location>
        <begin position="20"/>
        <end position="79"/>
    </location>
</feature>
<keyword evidence="1" id="KW-0732">Signal</keyword>
<dbReference type="EMBL" id="AY915729">
    <property type="protein sequence ID" value="AAX30950.1"/>
    <property type="molecule type" value="mRNA"/>
</dbReference>
<dbReference type="EMBL" id="FN320130">
    <property type="protein sequence ID" value="CAX75856.1"/>
    <property type="molecule type" value="mRNA"/>
</dbReference>
<reference evidence="2" key="1">
    <citation type="submission" date="2005-01" db="EMBL/GenBank/DDBJ databases">
        <authorList>
            <person name="Han Z."/>
        </authorList>
    </citation>
    <scope>NUCLEOTIDE SEQUENCE</scope>
</reference>
<protein>
    <submittedName>
        <fullName evidence="3">Hypotheticial protein</fullName>
    </submittedName>
    <submittedName>
        <fullName evidence="2">SJCHGC09268 protein</fullName>
    </submittedName>
</protein>
<dbReference type="EMBL" id="FN320132">
    <property type="protein sequence ID" value="CAX75858.1"/>
    <property type="molecule type" value="mRNA"/>
</dbReference>
<reference evidence="2" key="2">
    <citation type="journal article" date="2006" name="PLoS Pathog.">
        <title>New perspectives on host-parasite interplay by comparative transcriptomic and proteomic analyses of Schistosoma japonicum.</title>
        <authorList>
            <person name="Liu F."/>
            <person name="Lu J."/>
            <person name="Hu W."/>
            <person name="Wang S.Y."/>
            <person name="Cui S.J."/>
            <person name="Chi M."/>
            <person name="Yan Q."/>
            <person name="Wang X.R."/>
            <person name="Song H.D."/>
            <person name="Xu X.N."/>
            <person name="Wang J.J."/>
            <person name="Zhang X.L."/>
            <person name="Zhang X."/>
            <person name="Wang Z.Q."/>
            <person name="Xue C.L."/>
            <person name="Brindley P.J."/>
            <person name="McManus D.P."/>
            <person name="Yang P.Y."/>
            <person name="Feng Z."/>
            <person name="Chen Z."/>
            <person name="Han Z.G."/>
        </authorList>
    </citation>
    <scope>NUCLEOTIDE SEQUENCE</scope>
</reference>
<evidence type="ECO:0000313" key="2">
    <source>
        <dbReference type="EMBL" id="AAX30950.1"/>
    </source>
</evidence>
<name>Q5BR86_SCHJA</name>
<proteinExistence type="evidence at transcript level"/>
<accession>Q5BR86</accession>
<dbReference type="AlphaFoldDB" id="Q5BR86"/>
<dbReference type="EMBL" id="FN320131">
    <property type="protein sequence ID" value="CAX75857.1"/>
    <property type="molecule type" value="mRNA"/>
</dbReference>
<feature type="signal peptide" evidence="1">
    <location>
        <begin position="1"/>
        <end position="19"/>
    </location>
</feature>